<keyword evidence="2" id="KW-0378">Hydrolase</keyword>
<dbReference type="NCBIfam" id="TIGR01840">
    <property type="entry name" value="esterase_phb"/>
    <property type="match status" value="1"/>
</dbReference>
<organism evidence="4 5">
    <name type="scientific">Microbulbifer spongiae</name>
    <dbReference type="NCBI Taxonomy" id="2944933"/>
    <lineage>
        <taxon>Bacteria</taxon>
        <taxon>Pseudomonadati</taxon>
        <taxon>Pseudomonadota</taxon>
        <taxon>Gammaproteobacteria</taxon>
        <taxon>Cellvibrionales</taxon>
        <taxon>Microbulbiferaceae</taxon>
        <taxon>Microbulbifer</taxon>
    </lineage>
</organism>
<evidence type="ECO:0000313" key="4">
    <source>
        <dbReference type="EMBL" id="WKD48275.1"/>
    </source>
</evidence>
<sequence length="365" mass="38603">MFSEHPVKQLSIFLLSTLFTVFGSNPVMAGSWQQNVAIGGFERVHVFIPDSSSVIGNGKALLILLHGCSQSIDAFLTAKLEETAENHGMAIAVPDAANKAGFGCWSYWQGPRTRSHGDYANLISLATALSGEAAHNIDPSQVYIAGLSSGAVFANTAACIAPDIFAGFGASAGPSIGTSASGAIGNCERADVASRCRNYAGNYASHLDTQIASIGHGAEDTVVNACYNTQNANGMAKVYGVKQLRGSNLLSDAPGHTADEHVWQDGRVSMLWFHGLGHTWSGGVDASGAHVDSVSIDYANYLGDFFQRNNKRAKRTNAGHIDKTHIEPVEAKEMTEEGKGRVPDAEAVSANRERRVPQVSAEIAP</sequence>
<dbReference type="PANTHER" id="PTHR43037">
    <property type="entry name" value="UNNAMED PRODUCT-RELATED"/>
    <property type="match status" value="1"/>
</dbReference>
<feature type="region of interest" description="Disordered" evidence="3">
    <location>
        <begin position="327"/>
        <end position="365"/>
    </location>
</feature>
<dbReference type="EMBL" id="CP098023">
    <property type="protein sequence ID" value="WKD48275.1"/>
    <property type="molecule type" value="Genomic_DNA"/>
</dbReference>
<gene>
    <name evidence="4" type="ORF">M8T91_10025</name>
</gene>
<protein>
    <submittedName>
        <fullName evidence="4">PHB depolymerase family esterase</fullName>
    </submittedName>
</protein>
<dbReference type="RefSeq" id="WP_301413959.1">
    <property type="nucleotide sequence ID" value="NZ_CP098023.1"/>
</dbReference>
<evidence type="ECO:0000313" key="5">
    <source>
        <dbReference type="Proteomes" id="UP001321520"/>
    </source>
</evidence>
<evidence type="ECO:0000256" key="2">
    <source>
        <dbReference type="ARBA" id="ARBA00022801"/>
    </source>
</evidence>
<evidence type="ECO:0000256" key="1">
    <source>
        <dbReference type="ARBA" id="ARBA00022729"/>
    </source>
</evidence>
<name>A0ABY9EA81_9GAMM</name>
<dbReference type="Gene3D" id="3.40.50.1820">
    <property type="entry name" value="alpha/beta hydrolase"/>
    <property type="match status" value="1"/>
</dbReference>
<dbReference type="Proteomes" id="UP001321520">
    <property type="component" value="Chromosome"/>
</dbReference>
<evidence type="ECO:0000256" key="3">
    <source>
        <dbReference type="SAM" id="MobiDB-lite"/>
    </source>
</evidence>
<dbReference type="SUPFAM" id="SSF53474">
    <property type="entry name" value="alpha/beta-Hydrolases"/>
    <property type="match status" value="2"/>
</dbReference>
<dbReference type="InterPro" id="IPR010126">
    <property type="entry name" value="Esterase_phb"/>
</dbReference>
<dbReference type="InterPro" id="IPR029058">
    <property type="entry name" value="AB_hydrolase_fold"/>
</dbReference>
<dbReference type="InterPro" id="IPR050955">
    <property type="entry name" value="Plant_Biomass_Hydrol_Est"/>
</dbReference>
<dbReference type="Pfam" id="PF10503">
    <property type="entry name" value="Esterase_PHB"/>
    <property type="match status" value="1"/>
</dbReference>
<feature type="compositionally biased region" description="Basic and acidic residues" evidence="3">
    <location>
        <begin position="327"/>
        <end position="344"/>
    </location>
</feature>
<dbReference type="PANTHER" id="PTHR43037:SF5">
    <property type="entry name" value="FERULOYL ESTERASE"/>
    <property type="match status" value="1"/>
</dbReference>
<accession>A0ABY9EA81</accession>
<keyword evidence="5" id="KW-1185">Reference proteome</keyword>
<keyword evidence="1" id="KW-0732">Signal</keyword>
<proteinExistence type="predicted"/>
<reference evidence="4 5" key="1">
    <citation type="submission" date="2022-05" db="EMBL/GenBank/DDBJ databases">
        <title>Microbulbifer sp. nov., isolated from sponge.</title>
        <authorList>
            <person name="Gao L."/>
        </authorList>
    </citation>
    <scope>NUCLEOTIDE SEQUENCE [LARGE SCALE GENOMIC DNA]</scope>
    <source>
        <strain evidence="4 5">MI-G</strain>
    </source>
</reference>